<organism evidence="3 4">
    <name type="scientific">Lachnellula occidentalis</name>
    <dbReference type="NCBI Taxonomy" id="215460"/>
    <lineage>
        <taxon>Eukaryota</taxon>
        <taxon>Fungi</taxon>
        <taxon>Dikarya</taxon>
        <taxon>Ascomycota</taxon>
        <taxon>Pezizomycotina</taxon>
        <taxon>Leotiomycetes</taxon>
        <taxon>Helotiales</taxon>
        <taxon>Lachnaceae</taxon>
        <taxon>Lachnellula</taxon>
    </lineage>
</organism>
<sequence length="413" mass="44475">MTPYESDSSGGEDNDYTETNVLLGYASKEPSDDTISHLGGRPEWLDPSTPPSAALAKCKVCHDLMALLLQLNGDLPEHFSGHERRLYVLACRRKTCRRKEGSIRVLRGTKISKVASKEKSAPKVVSQAPKPVENTGIGETLFGAKPSSNSASANPFSIGASGPSNPFSTSSPSPQNLFATSPLLPTSELVAEPPQDSSEDINADLPKSFATALSFNSAKSSTFGPHQSRNHGPQILDADYEILDKAEEAPIPTPIMDLDDTSGTGGGKEDKEVFESILDKTFQKFADRLAQNPEQVLRYEFKGPPLLSSKTDAVGKLLSSSAWNEKVRTTGGSASGVPRCGNCGTGRVFEVQLTPHAIMELERDDDGIDGMEWSTIVVGVCERDCVPNSVGTGEVGYLEEWAGVQWEELDTRR</sequence>
<name>A0A8H8UFE4_9HELO</name>
<dbReference type="Pfam" id="PF04194">
    <property type="entry name" value="PDCD2_C"/>
    <property type="match status" value="1"/>
</dbReference>
<evidence type="ECO:0000259" key="2">
    <source>
        <dbReference type="Pfam" id="PF04194"/>
    </source>
</evidence>
<accession>A0A8H8UFE4</accession>
<protein>
    <submittedName>
        <fullName evidence="3">Putative 20S rRNA accumulation protein</fullName>
    </submittedName>
</protein>
<evidence type="ECO:0000313" key="3">
    <source>
        <dbReference type="EMBL" id="TVY42975.1"/>
    </source>
</evidence>
<dbReference type="InterPro" id="IPR007320">
    <property type="entry name" value="PDCD2_C"/>
</dbReference>
<dbReference type="EMBL" id="QGMI01000301">
    <property type="protein sequence ID" value="TVY42975.1"/>
    <property type="molecule type" value="Genomic_DNA"/>
</dbReference>
<evidence type="ECO:0000256" key="1">
    <source>
        <dbReference type="SAM" id="MobiDB-lite"/>
    </source>
</evidence>
<dbReference type="Proteomes" id="UP000443090">
    <property type="component" value="Unassembled WGS sequence"/>
</dbReference>
<gene>
    <name evidence="3" type="ORF">LOCC1_G004506</name>
</gene>
<proteinExistence type="predicted"/>
<feature type="region of interest" description="Disordered" evidence="1">
    <location>
        <begin position="117"/>
        <end position="180"/>
    </location>
</feature>
<dbReference type="GO" id="GO:0005737">
    <property type="term" value="C:cytoplasm"/>
    <property type="evidence" value="ECO:0007669"/>
    <property type="project" value="InterPro"/>
</dbReference>
<feature type="domain" description="Programmed cell death protein 2 C-terminal" evidence="2">
    <location>
        <begin position="279"/>
        <end position="406"/>
    </location>
</feature>
<dbReference type="OrthoDB" id="443682at2759"/>
<evidence type="ECO:0000313" key="4">
    <source>
        <dbReference type="Proteomes" id="UP000443090"/>
    </source>
</evidence>
<keyword evidence="4" id="KW-1185">Reference proteome</keyword>
<feature type="compositionally biased region" description="Low complexity" evidence="1">
    <location>
        <begin position="146"/>
        <end position="174"/>
    </location>
</feature>
<comment type="caution">
    <text evidence="3">The sequence shown here is derived from an EMBL/GenBank/DDBJ whole genome shotgun (WGS) entry which is preliminary data.</text>
</comment>
<reference evidence="3 4" key="1">
    <citation type="submission" date="2018-05" db="EMBL/GenBank/DDBJ databases">
        <title>Genome sequencing and assembly of the regulated plant pathogen Lachnellula willkommii and related sister species for the development of diagnostic species identification markers.</title>
        <authorList>
            <person name="Giroux E."/>
            <person name="Bilodeau G."/>
        </authorList>
    </citation>
    <scope>NUCLEOTIDE SEQUENCE [LARGE SCALE GENOMIC DNA]</scope>
    <source>
        <strain evidence="3 4">CBS 160.35</strain>
    </source>
</reference>
<dbReference type="PANTHER" id="PTHR47524:SF1">
    <property type="entry name" value="20S RRNA ACCUMULATION PROTEIN 4"/>
    <property type="match status" value="1"/>
</dbReference>
<dbReference type="PANTHER" id="PTHR47524">
    <property type="entry name" value="20S RRNA ACCUMULATION PROTEIN 4"/>
    <property type="match status" value="1"/>
</dbReference>
<dbReference type="AlphaFoldDB" id="A0A8H8UFE4"/>
<dbReference type="GO" id="GO:0030490">
    <property type="term" value="P:maturation of SSU-rRNA"/>
    <property type="evidence" value="ECO:0007669"/>
    <property type="project" value="TreeGrafter"/>
</dbReference>